<dbReference type="SMART" id="SM00421">
    <property type="entry name" value="HTH_LUXR"/>
    <property type="match status" value="1"/>
</dbReference>
<dbReference type="SUPFAM" id="SSF46894">
    <property type="entry name" value="C-terminal effector domain of the bipartite response regulators"/>
    <property type="match status" value="1"/>
</dbReference>
<sequence length="933" mass="98944">MARTLVARDAEIGALDAALAGAGAGSGSLTLIEGPAGIGKSALLEHARAAGLEQGARVLHARASELDRGFGFGVVLQLFDALLAGADGERREQLLAGAAAHAELVLAPRGGERADEAGYAVLHGLYWLVVNLAETQPVVLLVDDVQWADVSSLRFLEYLGRRLDGVAVAVVAAQRTNEPGSPEELLRQLAAGPHASTLRPRPFTPDDVADLLHGALGGQPDPDFRDAAMTATGGNPLLLTVLAREAEELGLAGSAADSARVAELGAAGVAPAVQRRLRTLGPEAIAVVQAAAVVGERGLLEDVAALAEIDPGRARATLDRLAAVGVLSGDSWGFVHPLVKAAVLEATAPIDLMRMHRLAATRLRERGTRPAETALHWLAAEPTGDPQAVADLRAAAGAATAEGAPETAVDLLARALDEPPPREQRAQVLLELGELMARAHRAEGAERLREAVALGLSGDQLARARAGLGTVLVHTDPASALDEVARGMEEAEDPALKLRLEAFMIEALIFVDAFAERRDAAFAGGRADADASPVMLAHLALDDACAGRPRAQVLELADQALAGGVLVDQVGPTSSTWNLLTHAIRFAEGPERCAEVLREGERWVRRHGFSGPDPFIGQSWGYWHRDFGSVAAGAAHSELALETITALGVPLTITAIAAIAAENLVQIEQLDRAAELIDVDFGPARDTFIEPFALTIRGYVRYLLRRFDEAEADLRRTVALCDARGWQSPHTALQRLRLAEVLIARGERDEALELMEHDVRVATAAGLDGALGSALLIRANALEDGDEAIDLLREAVTVLERTPYKLELGWALHDLGARLRVRGGRRDAREVLARALDLAARTESTRLARDARAELEASGARPRRELLSGVEALTPAERRVAEMAAEGLTNREIAESLWVTQKTVEMHLGRSYGKLGIRSRRQLADVLGVPAAA</sequence>
<dbReference type="PANTHER" id="PTHR16305:SF35">
    <property type="entry name" value="TRANSCRIPTIONAL ACTIVATOR DOMAIN"/>
    <property type="match status" value="1"/>
</dbReference>
<name>A0ABU4HN69_9ACTN</name>
<keyword evidence="2" id="KW-0067">ATP-binding</keyword>
<dbReference type="PRINTS" id="PR00038">
    <property type="entry name" value="HTHLUXR"/>
</dbReference>
<keyword evidence="5" id="KW-1185">Reference proteome</keyword>
<dbReference type="PROSITE" id="PS00622">
    <property type="entry name" value="HTH_LUXR_1"/>
    <property type="match status" value="1"/>
</dbReference>
<dbReference type="Gene3D" id="1.10.10.10">
    <property type="entry name" value="Winged helix-like DNA-binding domain superfamily/Winged helix DNA-binding domain"/>
    <property type="match status" value="1"/>
</dbReference>
<dbReference type="InterPro" id="IPR036388">
    <property type="entry name" value="WH-like_DNA-bd_sf"/>
</dbReference>
<comment type="caution">
    <text evidence="4">The sequence shown here is derived from an EMBL/GenBank/DDBJ whole genome shotgun (WGS) entry which is preliminary data.</text>
</comment>
<dbReference type="PROSITE" id="PS50043">
    <property type="entry name" value="HTH_LUXR_2"/>
    <property type="match status" value="1"/>
</dbReference>
<keyword evidence="1" id="KW-0547">Nucleotide-binding</keyword>
<dbReference type="SUPFAM" id="SSF52540">
    <property type="entry name" value="P-loop containing nucleoside triphosphate hydrolases"/>
    <property type="match status" value="1"/>
</dbReference>
<dbReference type="PANTHER" id="PTHR16305">
    <property type="entry name" value="TESTICULAR SOLUBLE ADENYLYL CYCLASE"/>
    <property type="match status" value="1"/>
</dbReference>
<evidence type="ECO:0000313" key="4">
    <source>
        <dbReference type="EMBL" id="MDW5594752.1"/>
    </source>
</evidence>
<reference evidence="4 5" key="2">
    <citation type="submission" date="2023-10" db="EMBL/GenBank/DDBJ databases">
        <authorList>
            <person name="Han X.F."/>
        </authorList>
    </citation>
    <scope>NUCLEOTIDE SEQUENCE [LARGE SCALE GENOMIC DNA]</scope>
    <source>
        <strain evidence="4 5">KCTC 39840</strain>
    </source>
</reference>
<evidence type="ECO:0000256" key="1">
    <source>
        <dbReference type="ARBA" id="ARBA00022741"/>
    </source>
</evidence>
<protein>
    <submittedName>
        <fullName evidence="4">AAA family ATPase</fullName>
    </submittedName>
</protein>
<dbReference type="RefSeq" id="WP_318597058.1">
    <property type="nucleotide sequence ID" value="NZ_JAWSTH010000021.1"/>
</dbReference>
<dbReference type="InterPro" id="IPR027417">
    <property type="entry name" value="P-loop_NTPase"/>
</dbReference>
<reference evidence="5" key="1">
    <citation type="submission" date="2023-07" db="EMBL/GenBank/DDBJ databases">
        <title>Conexibacter stalactiti sp. nov., isolated from stalactites in a lava cave and emended description of the genus Conexibacter.</title>
        <authorList>
            <person name="Lee S.D."/>
        </authorList>
    </citation>
    <scope>NUCLEOTIDE SEQUENCE [LARGE SCALE GENOMIC DNA]</scope>
    <source>
        <strain evidence="5">KCTC 39840</strain>
    </source>
</reference>
<organism evidence="4 5">
    <name type="scientific">Conexibacter stalactiti</name>
    <dbReference type="NCBI Taxonomy" id="1940611"/>
    <lineage>
        <taxon>Bacteria</taxon>
        <taxon>Bacillati</taxon>
        <taxon>Actinomycetota</taxon>
        <taxon>Thermoleophilia</taxon>
        <taxon>Solirubrobacterales</taxon>
        <taxon>Conexibacteraceae</taxon>
        <taxon>Conexibacter</taxon>
    </lineage>
</organism>
<dbReference type="Pfam" id="PF13191">
    <property type="entry name" value="AAA_16"/>
    <property type="match status" value="1"/>
</dbReference>
<dbReference type="InterPro" id="IPR011990">
    <property type="entry name" value="TPR-like_helical_dom_sf"/>
</dbReference>
<accession>A0ABU4HN69</accession>
<dbReference type="Gene3D" id="1.25.40.10">
    <property type="entry name" value="Tetratricopeptide repeat domain"/>
    <property type="match status" value="1"/>
</dbReference>
<dbReference type="Pfam" id="PF00196">
    <property type="entry name" value="GerE"/>
    <property type="match status" value="1"/>
</dbReference>
<dbReference type="InterPro" id="IPR000792">
    <property type="entry name" value="Tscrpt_reg_LuxR_C"/>
</dbReference>
<dbReference type="SUPFAM" id="SSF48452">
    <property type="entry name" value="TPR-like"/>
    <property type="match status" value="2"/>
</dbReference>
<feature type="domain" description="HTH luxR-type" evidence="3">
    <location>
        <begin position="866"/>
        <end position="931"/>
    </location>
</feature>
<dbReference type="InterPro" id="IPR016032">
    <property type="entry name" value="Sig_transdc_resp-reg_C-effctor"/>
</dbReference>
<evidence type="ECO:0000256" key="2">
    <source>
        <dbReference type="ARBA" id="ARBA00022840"/>
    </source>
</evidence>
<dbReference type="Proteomes" id="UP001284601">
    <property type="component" value="Unassembled WGS sequence"/>
</dbReference>
<dbReference type="EMBL" id="JAWSTH010000021">
    <property type="protein sequence ID" value="MDW5594752.1"/>
    <property type="molecule type" value="Genomic_DNA"/>
</dbReference>
<evidence type="ECO:0000259" key="3">
    <source>
        <dbReference type="PROSITE" id="PS50043"/>
    </source>
</evidence>
<evidence type="ECO:0000313" key="5">
    <source>
        <dbReference type="Proteomes" id="UP001284601"/>
    </source>
</evidence>
<proteinExistence type="predicted"/>
<gene>
    <name evidence="4" type="ORF">R7226_10415</name>
</gene>
<dbReference type="CDD" id="cd06170">
    <property type="entry name" value="LuxR_C_like"/>
    <property type="match status" value="1"/>
</dbReference>
<dbReference type="InterPro" id="IPR041664">
    <property type="entry name" value="AAA_16"/>
</dbReference>